<dbReference type="InterPro" id="IPR005122">
    <property type="entry name" value="Uracil-DNA_glycosylase-like"/>
</dbReference>
<reference evidence="2 3" key="1">
    <citation type="submission" date="2022-11" db="EMBL/GenBank/DDBJ databases">
        <title>Anaerobic phenanthrene biodegradation by a DNRA strain PheN6.</title>
        <authorList>
            <person name="Zhang Z."/>
        </authorList>
    </citation>
    <scope>NUCLEOTIDE SEQUENCE [LARGE SCALE GENOMIC DNA]</scope>
    <source>
        <strain evidence="2 3">PheN6</strain>
    </source>
</reference>
<dbReference type="Pfam" id="PF03167">
    <property type="entry name" value="UDG"/>
    <property type="match status" value="1"/>
</dbReference>
<accession>A0ABT5GEI5</accession>
<dbReference type="Proteomes" id="UP001150259">
    <property type="component" value="Unassembled WGS sequence"/>
</dbReference>
<dbReference type="EMBL" id="JAPFQL010000015">
    <property type="protein sequence ID" value="MDC5696666.1"/>
    <property type="molecule type" value="Genomic_DNA"/>
</dbReference>
<dbReference type="Gene3D" id="3.40.470.10">
    <property type="entry name" value="Uracil-DNA glycosylase-like domain"/>
    <property type="match status" value="1"/>
</dbReference>
<dbReference type="CDD" id="cd10034">
    <property type="entry name" value="UDG_BdiUng_like"/>
    <property type="match status" value="1"/>
</dbReference>
<feature type="domain" description="Uracil-DNA glycosylase-like" evidence="1">
    <location>
        <begin position="45"/>
        <end position="177"/>
    </location>
</feature>
<dbReference type="RefSeq" id="WP_272461242.1">
    <property type="nucleotide sequence ID" value="NZ_JAPFQL010000015.1"/>
</dbReference>
<evidence type="ECO:0000313" key="2">
    <source>
        <dbReference type="EMBL" id="MDC5696666.1"/>
    </source>
</evidence>
<evidence type="ECO:0000313" key="3">
    <source>
        <dbReference type="Proteomes" id="UP001150259"/>
    </source>
</evidence>
<evidence type="ECO:0000259" key="1">
    <source>
        <dbReference type="Pfam" id="PF03167"/>
    </source>
</evidence>
<organism evidence="2 3">
    <name type="scientific">Intrasporangium calvum</name>
    <dbReference type="NCBI Taxonomy" id="53358"/>
    <lineage>
        <taxon>Bacteria</taxon>
        <taxon>Bacillati</taxon>
        <taxon>Actinomycetota</taxon>
        <taxon>Actinomycetes</taxon>
        <taxon>Micrococcales</taxon>
        <taxon>Intrasporangiaceae</taxon>
        <taxon>Intrasporangium</taxon>
    </lineage>
</organism>
<name>A0ABT5GEI5_9MICO</name>
<dbReference type="InterPro" id="IPR036895">
    <property type="entry name" value="Uracil-DNA_glycosylase-like_sf"/>
</dbReference>
<gene>
    <name evidence="2" type="ORF">OO014_05310</name>
</gene>
<proteinExistence type="predicted"/>
<comment type="caution">
    <text evidence="2">The sequence shown here is derived from an EMBL/GenBank/DDBJ whole genome shotgun (WGS) entry which is preliminary data.</text>
</comment>
<dbReference type="SUPFAM" id="SSF52141">
    <property type="entry name" value="Uracil-DNA glycosylase-like"/>
    <property type="match status" value="1"/>
</dbReference>
<sequence>MHRSCPGYVDEPFASLVADYPGVEAYSPADFRVEWGPVFHRGRLDGSARVLVIGQDPAAHEAISRRILVGEAGQRVQGLLARLGLTHSYVMLNVYLYSVFGQAAGYRHVKDPEIVEYRHRWLDAVLLDPEVSPNVTAVIALGTLAKRAFGVWEGSSPERAARAATLHLAAVRHPTYAEGSARASGQPLEDTTAAQLADWSGHLPALGAAVVPEVTPNLRPYGETWTEQDLVAIPEQDLPAGSPSWWRAVDSWAVREGPDAQEKRASIRVTVPKGARSWPTL</sequence>
<protein>
    <recommendedName>
        <fullName evidence="1">Uracil-DNA glycosylase-like domain-containing protein</fullName>
    </recommendedName>
</protein>
<keyword evidence="3" id="KW-1185">Reference proteome</keyword>